<evidence type="ECO:0000313" key="6">
    <source>
        <dbReference type="Proteomes" id="UP001164746"/>
    </source>
</evidence>
<organism evidence="5 6">
    <name type="scientific">Mya arenaria</name>
    <name type="common">Soft-shell clam</name>
    <dbReference type="NCBI Taxonomy" id="6604"/>
    <lineage>
        <taxon>Eukaryota</taxon>
        <taxon>Metazoa</taxon>
        <taxon>Spiralia</taxon>
        <taxon>Lophotrochozoa</taxon>
        <taxon>Mollusca</taxon>
        <taxon>Bivalvia</taxon>
        <taxon>Autobranchia</taxon>
        <taxon>Heteroconchia</taxon>
        <taxon>Euheterodonta</taxon>
        <taxon>Imparidentia</taxon>
        <taxon>Neoheterodontei</taxon>
        <taxon>Myida</taxon>
        <taxon>Myoidea</taxon>
        <taxon>Myidae</taxon>
        <taxon>Mya</taxon>
    </lineage>
</organism>
<accession>A0ABY7G150</accession>
<gene>
    <name evidence="5" type="ORF">MAR_012663</name>
</gene>
<dbReference type="InterPro" id="IPR005532">
    <property type="entry name" value="SUMF_dom"/>
</dbReference>
<feature type="chain" id="PRO_5046644088" evidence="3">
    <location>
        <begin position="24"/>
        <end position="350"/>
    </location>
</feature>
<sequence length="350" mass="39444">MAGYSRSAILLFCFSLLFQTVSLESCDADTCNQGSESDSDKSCGCSISRQQTDTQNADTETESSSLSHEKSKYTDKEFNGDFQRTNEMVQIPAGSYIMGTNEPVFIADGEGPERKVTLDKFYLDKYEVSNAEFSLFVKETGYKTEVAAAPWWVPVIGADWKHPEGPPSNIQDRMNHPVLHTSWNDAVKYCAWAGKRLPTEAEWEYACRGGRDGKLYAWGNNENPKGAHWMNIWHGEFPKENSADDGYVGTAPVTEFPEQNKYGVKNMVGNVWEWTQDWWVTDHDTQHKTNPNGPDSGIDKVKKGGSFMCHKSYCYRYRCAARSQNTPDSSSHNLGFRCASNTLPEYLKKS</sequence>
<comment type="similarity">
    <text evidence="1">Belongs to the sulfatase-modifying factor family.</text>
</comment>
<reference evidence="5" key="1">
    <citation type="submission" date="2022-11" db="EMBL/GenBank/DDBJ databases">
        <title>Centuries of genome instability and evolution in soft-shell clam transmissible cancer (bioRxiv).</title>
        <authorList>
            <person name="Hart S.F.M."/>
            <person name="Yonemitsu M.A."/>
            <person name="Giersch R.M."/>
            <person name="Beal B.F."/>
            <person name="Arriagada G."/>
            <person name="Davis B.W."/>
            <person name="Ostrander E.A."/>
            <person name="Goff S.P."/>
            <person name="Metzger M.J."/>
        </authorList>
    </citation>
    <scope>NUCLEOTIDE SEQUENCE</scope>
    <source>
        <strain evidence="5">MELC-2E11</strain>
        <tissue evidence="5">Siphon/mantle</tissue>
    </source>
</reference>
<feature type="compositionally biased region" description="Polar residues" evidence="2">
    <location>
        <begin position="45"/>
        <end position="66"/>
    </location>
</feature>
<evidence type="ECO:0000256" key="1">
    <source>
        <dbReference type="ARBA" id="ARBA00005310"/>
    </source>
</evidence>
<feature type="domain" description="Sulfatase-modifying factor enzyme-like" evidence="4">
    <location>
        <begin position="85"/>
        <end position="339"/>
    </location>
</feature>
<proteinExistence type="inferred from homology"/>
<dbReference type="PANTHER" id="PTHR23150:SF19">
    <property type="entry name" value="FORMYLGLYCINE-GENERATING ENZYME"/>
    <property type="match status" value="1"/>
</dbReference>
<feature type="region of interest" description="Disordered" evidence="2">
    <location>
        <begin position="34"/>
        <end position="73"/>
    </location>
</feature>
<feature type="signal peptide" evidence="3">
    <location>
        <begin position="1"/>
        <end position="23"/>
    </location>
</feature>
<dbReference type="Pfam" id="PF03781">
    <property type="entry name" value="FGE-sulfatase"/>
    <property type="match status" value="1"/>
</dbReference>
<dbReference type="Gene3D" id="3.90.1580.10">
    <property type="entry name" value="paralog of FGE (formylglycine-generating enzyme)"/>
    <property type="match status" value="1"/>
</dbReference>
<keyword evidence="6" id="KW-1185">Reference proteome</keyword>
<protein>
    <submittedName>
        <fullName evidence="5">SUMF1-like protein</fullName>
    </submittedName>
</protein>
<dbReference type="InterPro" id="IPR051043">
    <property type="entry name" value="Sulfatase_Mod_Factor_Kinase"/>
</dbReference>
<dbReference type="EMBL" id="CP111025">
    <property type="protein sequence ID" value="WAR26959.1"/>
    <property type="molecule type" value="Genomic_DNA"/>
</dbReference>
<dbReference type="InterPro" id="IPR016187">
    <property type="entry name" value="CTDL_fold"/>
</dbReference>
<keyword evidence="3" id="KW-0732">Signal</keyword>
<evidence type="ECO:0000256" key="3">
    <source>
        <dbReference type="SAM" id="SignalP"/>
    </source>
</evidence>
<name>A0ABY7G150_MYAAR</name>
<evidence type="ECO:0000259" key="4">
    <source>
        <dbReference type="Pfam" id="PF03781"/>
    </source>
</evidence>
<dbReference type="Proteomes" id="UP001164746">
    <property type="component" value="Chromosome 14"/>
</dbReference>
<dbReference type="PANTHER" id="PTHR23150">
    <property type="entry name" value="SULFATASE MODIFYING FACTOR 1, 2"/>
    <property type="match status" value="1"/>
</dbReference>
<evidence type="ECO:0000256" key="2">
    <source>
        <dbReference type="SAM" id="MobiDB-lite"/>
    </source>
</evidence>
<dbReference type="InterPro" id="IPR042095">
    <property type="entry name" value="SUMF_sf"/>
</dbReference>
<dbReference type="SUPFAM" id="SSF56436">
    <property type="entry name" value="C-type lectin-like"/>
    <property type="match status" value="1"/>
</dbReference>
<evidence type="ECO:0000313" key="5">
    <source>
        <dbReference type="EMBL" id="WAR26959.1"/>
    </source>
</evidence>